<keyword evidence="2" id="KW-1185">Reference proteome</keyword>
<proteinExistence type="predicted"/>
<reference evidence="2" key="1">
    <citation type="journal article" date="2017" name="Nat. Ecol. Evol.">
        <title>Genome expansion and lineage-specific genetic innovations in the forest pathogenic fungi Armillaria.</title>
        <authorList>
            <person name="Sipos G."/>
            <person name="Prasanna A.N."/>
            <person name="Walter M.C."/>
            <person name="O'Connor E."/>
            <person name="Balint B."/>
            <person name="Krizsan K."/>
            <person name="Kiss B."/>
            <person name="Hess J."/>
            <person name="Varga T."/>
            <person name="Slot J."/>
            <person name="Riley R."/>
            <person name="Boka B."/>
            <person name="Rigling D."/>
            <person name="Barry K."/>
            <person name="Lee J."/>
            <person name="Mihaltcheva S."/>
            <person name="LaButti K."/>
            <person name="Lipzen A."/>
            <person name="Waldron R."/>
            <person name="Moloney N.M."/>
            <person name="Sperisen C."/>
            <person name="Kredics L."/>
            <person name="Vagvoelgyi C."/>
            <person name="Patrignani A."/>
            <person name="Fitzpatrick D."/>
            <person name="Nagy I."/>
            <person name="Doyle S."/>
            <person name="Anderson J.B."/>
            <person name="Grigoriev I.V."/>
            <person name="Gueldener U."/>
            <person name="Muensterkoetter M."/>
            <person name="Nagy L.G."/>
        </authorList>
    </citation>
    <scope>NUCLEOTIDE SEQUENCE [LARGE SCALE GENOMIC DNA]</scope>
    <source>
        <strain evidence="2">C18/9</strain>
    </source>
</reference>
<protein>
    <submittedName>
        <fullName evidence="1">Uncharacterized protein</fullName>
    </submittedName>
</protein>
<organism evidence="1 2">
    <name type="scientific">Armillaria ostoyae</name>
    <name type="common">Armillaria root rot fungus</name>
    <dbReference type="NCBI Taxonomy" id="47428"/>
    <lineage>
        <taxon>Eukaryota</taxon>
        <taxon>Fungi</taxon>
        <taxon>Dikarya</taxon>
        <taxon>Basidiomycota</taxon>
        <taxon>Agaricomycotina</taxon>
        <taxon>Agaricomycetes</taxon>
        <taxon>Agaricomycetidae</taxon>
        <taxon>Agaricales</taxon>
        <taxon>Marasmiineae</taxon>
        <taxon>Physalacriaceae</taxon>
        <taxon>Armillaria</taxon>
    </lineage>
</organism>
<gene>
    <name evidence="1" type="ORF">ARMOST_17938</name>
</gene>
<evidence type="ECO:0000313" key="1">
    <source>
        <dbReference type="EMBL" id="SJL14479.1"/>
    </source>
</evidence>
<dbReference type="EMBL" id="FUEG01000024">
    <property type="protein sequence ID" value="SJL14479.1"/>
    <property type="molecule type" value="Genomic_DNA"/>
</dbReference>
<dbReference type="AlphaFoldDB" id="A0A284S0D6"/>
<dbReference type="OrthoDB" id="10641276at2759"/>
<dbReference type="Proteomes" id="UP000219338">
    <property type="component" value="Unassembled WGS sequence"/>
</dbReference>
<name>A0A284S0D6_ARMOS</name>
<evidence type="ECO:0000313" key="2">
    <source>
        <dbReference type="Proteomes" id="UP000219338"/>
    </source>
</evidence>
<accession>A0A284S0D6</accession>
<sequence length="167" mass="18773">MLAMPPINSNASPLGNERSVCPALFVCTDSEIPCFHYGSLLCILLTHSLHLYCRERAHIQKKPLLICSGEGYRLSCGCLKVEDNDLDIGIKAVSSPRQPSPKYNFLCLEDGTRHLHQLRMSLDSPVYDSRSLRWLKAFTYQGKEYQNVVRNFDNHTPGLSSLSNSLS</sequence>